<name>A0A0K1PLG5_9BACT</name>
<organism evidence="1 2">
    <name type="scientific">Labilithrix luteola</name>
    <dbReference type="NCBI Taxonomy" id="1391654"/>
    <lineage>
        <taxon>Bacteria</taxon>
        <taxon>Pseudomonadati</taxon>
        <taxon>Myxococcota</taxon>
        <taxon>Polyangia</taxon>
        <taxon>Polyangiales</taxon>
        <taxon>Labilitrichaceae</taxon>
        <taxon>Labilithrix</taxon>
    </lineage>
</organism>
<accession>A0A0K1PLG5</accession>
<dbReference type="EMBL" id="CP012333">
    <property type="protein sequence ID" value="AKU94226.1"/>
    <property type="molecule type" value="Genomic_DNA"/>
</dbReference>
<dbReference type="KEGG" id="llu:AKJ09_00890"/>
<evidence type="ECO:0000313" key="2">
    <source>
        <dbReference type="Proteomes" id="UP000064967"/>
    </source>
</evidence>
<sequence>MGNLERRNGTKSACAVCGLSDERTLSYTRLESGERITVCGSHKIAHRRADRLARTTDELRTMLTERRAS</sequence>
<keyword evidence="2" id="KW-1185">Reference proteome</keyword>
<dbReference type="Proteomes" id="UP000064967">
    <property type="component" value="Chromosome"/>
</dbReference>
<proteinExistence type="predicted"/>
<dbReference type="STRING" id="1391654.AKJ09_00890"/>
<evidence type="ECO:0000313" key="1">
    <source>
        <dbReference type="EMBL" id="AKU94226.1"/>
    </source>
</evidence>
<reference evidence="1 2" key="1">
    <citation type="submission" date="2015-08" db="EMBL/GenBank/DDBJ databases">
        <authorList>
            <person name="Babu N.S."/>
            <person name="Beckwith C.J."/>
            <person name="Beseler K.G."/>
            <person name="Brison A."/>
            <person name="Carone J.V."/>
            <person name="Caskin T.P."/>
            <person name="Diamond M."/>
            <person name="Durham M.E."/>
            <person name="Foxe J.M."/>
            <person name="Go M."/>
            <person name="Henderson B.A."/>
            <person name="Jones I.B."/>
            <person name="McGettigan J.A."/>
            <person name="Micheletti S.J."/>
            <person name="Nasrallah M.E."/>
            <person name="Ortiz D."/>
            <person name="Piller C.R."/>
            <person name="Privatt S.R."/>
            <person name="Schneider S.L."/>
            <person name="Sharp S."/>
            <person name="Smith T.C."/>
            <person name="Stanton J.D."/>
            <person name="Ullery H.E."/>
            <person name="Wilson R.J."/>
            <person name="Serrano M.G."/>
            <person name="Buck G."/>
            <person name="Lee V."/>
            <person name="Wang Y."/>
            <person name="Carvalho R."/>
            <person name="Voegtly L."/>
            <person name="Shi R."/>
            <person name="Duckworth R."/>
            <person name="Johnson A."/>
            <person name="Loviza R."/>
            <person name="Walstead R."/>
            <person name="Shah Z."/>
            <person name="Kiflezghi M."/>
            <person name="Wade K."/>
            <person name="Ball S.L."/>
            <person name="Bradley K.W."/>
            <person name="Asai D.J."/>
            <person name="Bowman C.A."/>
            <person name="Russell D.A."/>
            <person name="Pope W.H."/>
            <person name="Jacobs-Sera D."/>
            <person name="Hendrix R.W."/>
            <person name="Hatfull G.F."/>
        </authorList>
    </citation>
    <scope>NUCLEOTIDE SEQUENCE [LARGE SCALE GENOMIC DNA]</scope>
    <source>
        <strain evidence="1 2">DSM 27648</strain>
    </source>
</reference>
<gene>
    <name evidence="1" type="ORF">AKJ09_00890</name>
</gene>
<protein>
    <submittedName>
        <fullName evidence="1">Uncharacterized protein</fullName>
    </submittedName>
</protein>
<dbReference type="AlphaFoldDB" id="A0A0K1PLG5"/>